<dbReference type="STRING" id="1193502.SHALO_1633"/>
<dbReference type="EMBL" id="CP017111">
    <property type="protein sequence ID" value="AOO65405.1"/>
    <property type="molecule type" value="Genomic_DNA"/>
</dbReference>
<dbReference type="AlphaFoldDB" id="A0A1D7TK80"/>
<dbReference type="Gene3D" id="3.90.226.30">
    <property type="match status" value="1"/>
</dbReference>
<gene>
    <name evidence="3" type="ORF">SHALO_1633</name>
</gene>
<dbReference type="Proteomes" id="UP000094609">
    <property type="component" value="Chromosome"/>
</dbReference>
<dbReference type="PANTHER" id="PTHR33171:SF17">
    <property type="entry name" value="LARA-LIKE N-TERMINAL DOMAIN-CONTAINING PROTEIN"/>
    <property type="match status" value="1"/>
</dbReference>
<dbReference type="GO" id="GO:0050043">
    <property type="term" value="F:lactate racemase activity"/>
    <property type="evidence" value="ECO:0007669"/>
    <property type="project" value="InterPro"/>
</dbReference>
<dbReference type="InterPro" id="IPR048068">
    <property type="entry name" value="LarA-like"/>
</dbReference>
<dbReference type="RefSeq" id="WP_069478107.1">
    <property type="nucleotide sequence ID" value="NZ_CP017111.1"/>
</dbReference>
<evidence type="ECO:0000313" key="3">
    <source>
        <dbReference type="EMBL" id="AOO65405.1"/>
    </source>
</evidence>
<feature type="domain" description="Lactate racemase C-terminal" evidence="2">
    <location>
        <begin position="272"/>
        <end position="409"/>
    </location>
</feature>
<dbReference type="NCBIfam" id="NF033504">
    <property type="entry name" value="Ni_dep_LarA"/>
    <property type="match status" value="1"/>
</dbReference>
<evidence type="ECO:0000259" key="2">
    <source>
        <dbReference type="Pfam" id="PF21113"/>
    </source>
</evidence>
<name>A0A1D7TK80_9BACT</name>
<dbReference type="InterPro" id="IPR018657">
    <property type="entry name" value="LarA-like_N"/>
</dbReference>
<protein>
    <submittedName>
        <fullName evidence="3">Uncharacterized protein</fullName>
    </submittedName>
</protein>
<sequence>MNVSVGYGKDETFELEISEKQLVGVYNPNSVLKIDYNQALDEALVQPLGKESFDHFIDTNERIVFIVNDGTRPTPTRKVLARIYPKIKEKDIYFIVATGCHRAPTEEEWHFILGKEIYEDLHVKNRLWSHDSRKDAMVYLGKSTNGTEMYLNKIVAEAKKVCAIGSVEPHYFAGYTGGRKAFLPGVAAFETIEQNHLLALHPNAQALSLKGNPVHEDMMDAMSVLTHIDVFAIMTVLDSDHDICAVTAGDLSDSFYAAIDKADEVFCVNIPQKADIVISVAPYPMDIDLYQSQKALDNGKLALNDKGILIMVAKCRTGIGEEGFFKLMSSAHCPQEVLNKIKCGYKLGYHKAAKMAEINLWAQSWAVSELSDEEMKAVHLKPYHDLHVALAEAIKEKGENASIIVLPFGSITVPKVVSN</sequence>
<dbReference type="PANTHER" id="PTHR33171">
    <property type="entry name" value="LAR_N DOMAIN-CONTAINING PROTEIN"/>
    <property type="match status" value="1"/>
</dbReference>
<dbReference type="Pfam" id="PF09861">
    <property type="entry name" value="Lar_N"/>
    <property type="match status" value="1"/>
</dbReference>
<reference evidence="4" key="1">
    <citation type="submission" date="2016-08" db="EMBL/GenBank/DDBJ databases">
        <title>Complete genome sequence of the organohalide-respiring Epsilonproteobacterium Sulfurospirillum halorespirans.</title>
        <authorList>
            <person name="Goris T."/>
            <person name="Zimmermann J."/>
            <person name="Schenz B."/>
            <person name="Lemos M."/>
            <person name="Hackermueller J."/>
            <person name="Diekert G."/>
        </authorList>
    </citation>
    <scope>NUCLEOTIDE SEQUENCE [LARGE SCALE GENOMIC DNA]</scope>
    <source>
        <strain>DSM 13726</strain>
        <strain evidence="4">PCE-M2</strain>
    </source>
</reference>
<evidence type="ECO:0000313" key="4">
    <source>
        <dbReference type="Proteomes" id="UP000094609"/>
    </source>
</evidence>
<dbReference type="Pfam" id="PF21113">
    <property type="entry name" value="LarA_C"/>
    <property type="match status" value="1"/>
</dbReference>
<dbReference type="InterPro" id="IPR047926">
    <property type="entry name" value="Ni_dep_LarA"/>
</dbReference>
<dbReference type="PATRIC" id="fig|1193502.14.peg.1659"/>
<keyword evidence="4" id="KW-1185">Reference proteome</keyword>
<evidence type="ECO:0000259" key="1">
    <source>
        <dbReference type="Pfam" id="PF09861"/>
    </source>
</evidence>
<dbReference type="Gene3D" id="3.40.50.11440">
    <property type="match status" value="1"/>
</dbReference>
<dbReference type="InterPro" id="IPR043166">
    <property type="entry name" value="LarA-like_C"/>
</dbReference>
<dbReference type="KEGG" id="shal:SHALO_1633"/>
<organism evidence="3 4">
    <name type="scientific">Sulfurospirillum halorespirans DSM 13726</name>
    <dbReference type="NCBI Taxonomy" id="1193502"/>
    <lineage>
        <taxon>Bacteria</taxon>
        <taxon>Pseudomonadati</taxon>
        <taxon>Campylobacterota</taxon>
        <taxon>Epsilonproteobacteria</taxon>
        <taxon>Campylobacterales</taxon>
        <taxon>Sulfurospirillaceae</taxon>
        <taxon>Sulfurospirillum</taxon>
    </lineage>
</organism>
<proteinExistence type="predicted"/>
<dbReference type="InterPro" id="IPR048520">
    <property type="entry name" value="LarA_C"/>
</dbReference>
<accession>A0A1D7TK80</accession>
<feature type="domain" description="LarA-like N-terminal" evidence="1">
    <location>
        <begin position="7"/>
        <end position="205"/>
    </location>
</feature>